<accession>A0A3B0MEH1</accession>
<evidence type="ECO:0000313" key="1">
    <source>
        <dbReference type="EMBL" id="SUZ33983.1"/>
    </source>
</evidence>
<proteinExistence type="predicted"/>
<reference evidence="2" key="1">
    <citation type="submission" date="2018-08" db="EMBL/GenBank/DDBJ databases">
        <authorList>
            <person name="Rodrigo-Torres L."/>
            <person name="Arahal R. D."/>
            <person name="Lucena T."/>
        </authorList>
    </citation>
    <scope>NUCLEOTIDE SEQUENCE [LARGE SCALE GENOMIC DNA]</scope>
    <source>
        <strain evidence="2">CECT 7235</strain>
    </source>
</reference>
<sequence length="215" mass="24445">MLALRPAKALYLVIGCVRDGSPSLPLPENLHKVCRNNSMAVDWQHIMTSRLNGIGQALSQSLHLSADDAHEREKAEEVERATYRRKYWQGYAKKVKRIFGTVTPEDYEAVMQRAEEAGRSVWRQVWAESQAYFRAQPLATGEIADQQRKLVTELRRIGNNLNQLARLGHIQNRKQGALKTNEGSLEAEAMQQLARLEEVVTKFDDGVTIRVHPQD</sequence>
<keyword evidence="2" id="KW-1185">Reference proteome</keyword>
<dbReference type="AlphaFoldDB" id="A0A3B0MEH1"/>
<gene>
    <name evidence="1" type="ORF">ROE7235_03764</name>
</gene>
<name>A0A3B0MEH1_9RHOB</name>
<evidence type="ECO:0008006" key="3">
    <source>
        <dbReference type="Google" id="ProtNLM"/>
    </source>
</evidence>
<dbReference type="EMBL" id="UIHC01000100">
    <property type="protein sequence ID" value="SUZ33983.1"/>
    <property type="molecule type" value="Genomic_DNA"/>
</dbReference>
<dbReference type="OrthoDB" id="7723136at2"/>
<dbReference type="Proteomes" id="UP000272908">
    <property type="component" value="Unassembled WGS sequence"/>
</dbReference>
<organism evidence="1 2">
    <name type="scientific">Roseinatronobacter ekhonensis</name>
    <dbReference type="NCBI Taxonomy" id="254356"/>
    <lineage>
        <taxon>Bacteria</taxon>
        <taxon>Pseudomonadati</taxon>
        <taxon>Pseudomonadota</taxon>
        <taxon>Alphaproteobacteria</taxon>
        <taxon>Rhodobacterales</taxon>
        <taxon>Paracoccaceae</taxon>
        <taxon>Roseinatronobacter</taxon>
    </lineage>
</organism>
<evidence type="ECO:0000313" key="2">
    <source>
        <dbReference type="Proteomes" id="UP000272908"/>
    </source>
</evidence>
<dbReference type="RefSeq" id="WP_121097390.1">
    <property type="nucleotide sequence ID" value="NZ_UIHC01000100.1"/>
</dbReference>
<protein>
    <recommendedName>
        <fullName evidence="3">Bacterial mobilisation domain-containing protein</fullName>
    </recommendedName>
</protein>